<evidence type="ECO:0000313" key="4">
    <source>
        <dbReference type="Proteomes" id="UP000257014"/>
    </source>
</evidence>
<proteinExistence type="predicted"/>
<accession>A0A150LZU4</accession>
<comment type="caution">
    <text evidence="1">The sequence shown here is derived from an EMBL/GenBank/DDBJ whole genome shotgun (WGS) entry which is preliminary data.</text>
</comment>
<evidence type="ECO:0000313" key="3">
    <source>
        <dbReference type="Proteomes" id="UP000075683"/>
    </source>
</evidence>
<reference evidence="1 3" key="1">
    <citation type="submission" date="2016-01" db="EMBL/GenBank/DDBJ databases">
        <title>Draft Genome Sequences of Seven Thermophilic Sporeformers Isolated from Foods.</title>
        <authorList>
            <person name="Berendsen E.M."/>
            <person name="Wells-Bennik M.H."/>
            <person name="Krawcyk A.O."/>
            <person name="De Jong A."/>
            <person name="Holsappel S."/>
            <person name="Eijlander R.T."/>
            <person name="Kuipers O.P."/>
        </authorList>
    </citation>
    <scope>NUCLEOTIDE SEQUENCE [LARGE SCALE GENOMIC DNA]</scope>
    <source>
        <strain evidence="1 3">B4135</strain>
    </source>
</reference>
<gene>
    <name evidence="1" type="ORF">B4135_2386</name>
    <name evidence="2" type="ORF">C6P37_01080</name>
</gene>
<name>A0A150LZU4_9BACI</name>
<dbReference type="STRING" id="301148.B4135_2386"/>
<reference evidence="2 4" key="2">
    <citation type="submission" date="2018-03" db="EMBL/GenBank/DDBJ databases">
        <authorList>
            <person name="Keele B.F."/>
        </authorList>
    </citation>
    <scope>NUCLEOTIDE SEQUENCE [LARGE SCALE GENOMIC DNA]</scope>
    <source>
        <strain evidence="2">ZCTH4_d</strain>
    </source>
</reference>
<dbReference type="EMBL" id="LQYT01000053">
    <property type="protein sequence ID" value="KYD17715.1"/>
    <property type="molecule type" value="Genomic_DNA"/>
</dbReference>
<dbReference type="EMBL" id="QEWE01000005">
    <property type="protein sequence ID" value="REJ31409.1"/>
    <property type="molecule type" value="Genomic_DNA"/>
</dbReference>
<organism evidence="1 3">
    <name type="scientific">Caldibacillus debilis</name>
    <dbReference type="NCBI Taxonomy" id="301148"/>
    <lineage>
        <taxon>Bacteria</taxon>
        <taxon>Bacillati</taxon>
        <taxon>Bacillota</taxon>
        <taxon>Bacilli</taxon>
        <taxon>Bacillales</taxon>
        <taxon>Bacillaceae</taxon>
        <taxon>Caldibacillus</taxon>
    </lineage>
</organism>
<sequence length="67" mass="7895">MTVSLFLRFFESIFLISQGWQSVELLCFLYWKIFIFHIGFQSNEALENFFSGVYSLVDNKGMKGELQ</sequence>
<evidence type="ECO:0000313" key="2">
    <source>
        <dbReference type="EMBL" id="REJ31409.1"/>
    </source>
</evidence>
<dbReference type="Proteomes" id="UP000075683">
    <property type="component" value="Unassembled WGS sequence"/>
</dbReference>
<protein>
    <submittedName>
        <fullName evidence="1">Uncharacterized protein</fullName>
    </submittedName>
</protein>
<dbReference type="AlphaFoldDB" id="A0A150LZU4"/>
<evidence type="ECO:0000313" key="1">
    <source>
        <dbReference type="EMBL" id="KYD17715.1"/>
    </source>
</evidence>
<dbReference type="Proteomes" id="UP000257014">
    <property type="component" value="Unassembled WGS sequence"/>
</dbReference>